<protein>
    <submittedName>
        <fullName evidence="3">NUDIX hydrolase</fullName>
    </submittedName>
</protein>
<dbReference type="Gene3D" id="3.90.79.10">
    <property type="entry name" value="Nucleoside Triphosphate Pyrophosphohydrolase"/>
    <property type="match status" value="1"/>
</dbReference>
<feature type="domain" description="Nudix hydrolase" evidence="2">
    <location>
        <begin position="15"/>
        <end position="143"/>
    </location>
</feature>
<evidence type="ECO:0000259" key="2">
    <source>
        <dbReference type="PROSITE" id="PS51462"/>
    </source>
</evidence>
<evidence type="ECO:0000313" key="4">
    <source>
        <dbReference type="Proteomes" id="UP000614410"/>
    </source>
</evidence>
<dbReference type="SUPFAM" id="SSF55811">
    <property type="entry name" value="Nudix"/>
    <property type="match status" value="1"/>
</dbReference>
<dbReference type="GO" id="GO:0006167">
    <property type="term" value="P:AMP biosynthetic process"/>
    <property type="evidence" value="ECO:0007669"/>
    <property type="project" value="TreeGrafter"/>
</dbReference>
<accession>A0A934N9D3</accession>
<dbReference type="PROSITE" id="PS00893">
    <property type="entry name" value="NUDIX_BOX"/>
    <property type="match status" value="1"/>
</dbReference>
<dbReference type="InterPro" id="IPR020084">
    <property type="entry name" value="NUDIX_hydrolase_CS"/>
</dbReference>
<dbReference type="InterPro" id="IPR000086">
    <property type="entry name" value="NUDIX_hydrolase_dom"/>
</dbReference>
<organism evidence="3 4">
    <name type="scientific">Candidatus Amunia macphersoniae</name>
    <dbReference type="NCBI Taxonomy" id="3127014"/>
    <lineage>
        <taxon>Bacteria</taxon>
        <taxon>Bacillati</taxon>
        <taxon>Candidatus Dormiibacterota</taxon>
        <taxon>Candidatus Dormibacteria</taxon>
        <taxon>Candidatus Aeolococcales</taxon>
        <taxon>Candidatus Aeolococcaceae</taxon>
        <taxon>Candidatus Amunia</taxon>
    </lineage>
</organism>
<name>A0A934N9D3_9BACT</name>
<dbReference type="AlphaFoldDB" id="A0A934N9D3"/>
<sequence length="161" mass="18208">MTADNATRCDVALRIAVRAAGGLIIRRGADDAVRVVLVHRPLYADWSFPKGKQRRSETLLAAALREVREETGFFCIAEDTVGVTEYVDRRDRPKLVRYWVMNRVTGTFEPNEEVDAIAWVRPSEAVLRLSHDHDRELISGVTPRLEAVLDQRDHVETLSLG</sequence>
<comment type="caution">
    <text evidence="3">The sequence shown here is derived from an EMBL/GenBank/DDBJ whole genome shotgun (WGS) entry which is preliminary data.</text>
</comment>
<dbReference type="InterPro" id="IPR015797">
    <property type="entry name" value="NUDIX_hydrolase-like_dom_sf"/>
</dbReference>
<dbReference type="PANTHER" id="PTHR21340:SF0">
    <property type="entry name" value="BIS(5'-NUCLEOSYL)-TETRAPHOSPHATASE [ASYMMETRICAL]"/>
    <property type="match status" value="1"/>
</dbReference>
<proteinExistence type="predicted"/>
<dbReference type="PANTHER" id="PTHR21340">
    <property type="entry name" value="DIADENOSINE 5,5-P1,P4-TETRAPHOSPHATE PYROPHOSPHOHYDROLASE MUTT"/>
    <property type="match status" value="1"/>
</dbReference>
<keyword evidence="1 3" id="KW-0378">Hydrolase</keyword>
<dbReference type="Proteomes" id="UP000614410">
    <property type="component" value="Unassembled WGS sequence"/>
</dbReference>
<dbReference type="GO" id="GO:0004081">
    <property type="term" value="F:bis(5'-nucleosyl)-tetraphosphatase (asymmetrical) activity"/>
    <property type="evidence" value="ECO:0007669"/>
    <property type="project" value="TreeGrafter"/>
</dbReference>
<reference evidence="3 4" key="1">
    <citation type="submission" date="2020-10" db="EMBL/GenBank/DDBJ databases">
        <title>Ca. Dormibacterota MAGs.</title>
        <authorList>
            <person name="Montgomery K."/>
        </authorList>
    </citation>
    <scope>NUCLEOTIDE SEQUENCE [LARGE SCALE GENOMIC DNA]</scope>
    <source>
        <strain evidence="3">Mitchell_Peninsula_5</strain>
    </source>
</reference>
<dbReference type="InterPro" id="IPR051325">
    <property type="entry name" value="Nudix_hydrolase_domain"/>
</dbReference>
<gene>
    <name evidence="3" type="ORF">JF887_05740</name>
</gene>
<dbReference type="PROSITE" id="PS51462">
    <property type="entry name" value="NUDIX"/>
    <property type="match status" value="1"/>
</dbReference>
<evidence type="ECO:0000313" key="3">
    <source>
        <dbReference type="EMBL" id="MBJ7608917.1"/>
    </source>
</evidence>
<evidence type="ECO:0000256" key="1">
    <source>
        <dbReference type="ARBA" id="ARBA00022801"/>
    </source>
</evidence>
<dbReference type="GO" id="GO:0006754">
    <property type="term" value="P:ATP biosynthetic process"/>
    <property type="evidence" value="ECO:0007669"/>
    <property type="project" value="TreeGrafter"/>
</dbReference>
<dbReference type="CDD" id="cd03673">
    <property type="entry name" value="NUDIX_Ap6A_hydrolase"/>
    <property type="match status" value="1"/>
</dbReference>
<dbReference type="EMBL" id="JAEKNN010000026">
    <property type="protein sequence ID" value="MBJ7608917.1"/>
    <property type="molecule type" value="Genomic_DNA"/>
</dbReference>
<dbReference type="Pfam" id="PF00293">
    <property type="entry name" value="NUDIX"/>
    <property type="match status" value="1"/>
</dbReference>